<evidence type="ECO:0000256" key="1">
    <source>
        <dbReference type="SAM" id="MobiDB-lite"/>
    </source>
</evidence>
<dbReference type="AlphaFoldDB" id="A0A0A8YJV7"/>
<feature type="compositionally biased region" description="Polar residues" evidence="1">
    <location>
        <begin position="23"/>
        <end position="35"/>
    </location>
</feature>
<reference evidence="2" key="1">
    <citation type="submission" date="2014-09" db="EMBL/GenBank/DDBJ databases">
        <authorList>
            <person name="Magalhaes I.L.F."/>
            <person name="Oliveira U."/>
            <person name="Santos F.R."/>
            <person name="Vidigal T.H.D.A."/>
            <person name="Brescovit A.D."/>
            <person name="Santos A.J."/>
        </authorList>
    </citation>
    <scope>NUCLEOTIDE SEQUENCE</scope>
    <source>
        <tissue evidence="2">Shoot tissue taken approximately 20 cm above the soil surface</tissue>
    </source>
</reference>
<dbReference type="EMBL" id="GBRH01272047">
    <property type="protein sequence ID" value="JAD25848.1"/>
    <property type="molecule type" value="Transcribed_RNA"/>
</dbReference>
<evidence type="ECO:0000313" key="2">
    <source>
        <dbReference type="EMBL" id="JAD25848.1"/>
    </source>
</evidence>
<reference evidence="2" key="2">
    <citation type="journal article" date="2015" name="Data Brief">
        <title>Shoot transcriptome of the giant reed, Arundo donax.</title>
        <authorList>
            <person name="Barrero R.A."/>
            <person name="Guerrero F.D."/>
            <person name="Moolhuijzen P."/>
            <person name="Goolsby J.A."/>
            <person name="Tidwell J."/>
            <person name="Bellgard S.E."/>
            <person name="Bellgard M.I."/>
        </authorList>
    </citation>
    <scope>NUCLEOTIDE SEQUENCE</scope>
    <source>
        <tissue evidence="2">Shoot tissue taken approximately 20 cm above the soil surface</tissue>
    </source>
</reference>
<proteinExistence type="predicted"/>
<accession>A0A0A8YJV7</accession>
<protein>
    <submittedName>
        <fullName evidence="2">Uncharacterized protein</fullName>
    </submittedName>
</protein>
<organism evidence="2">
    <name type="scientific">Arundo donax</name>
    <name type="common">Giant reed</name>
    <name type="synonym">Donax arundinaceus</name>
    <dbReference type="NCBI Taxonomy" id="35708"/>
    <lineage>
        <taxon>Eukaryota</taxon>
        <taxon>Viridiplantae</taxon>
        <taxon>Streptophyta</taxon>
        <taxon>Embryophyta</taxon>
        <taxon>Tracheophyta</taxon>
        <taxon>Spermatophyta</taxon>
        <taxon>Magnoliopsida</taxon>
        <taxon>Liliopsida</taxon>
        <taxon>Poales</taxon>
        <taxon>Poaceae</taxon>
        <taxon>PACMAD clade</taxon>
        <taxon>Arundinoideae</taxon>
        <taxon>Arundineae</taxon>
        <taxon>Arundo</taxon>
    </lineage>
</organism>
<name>A0A0A8YJV7_ARUDO</name>
<sequence length="35" mass="3611">MNVAGRGGRAPRFALPHPPSRLTGGSASTMPRTCC</sequence>
<feature type="region of interest" description="Disordered" evidence="1">
    <location>
        <begin position="1"/>
        <end position="35"/>
    </location>
</feature>